<keyword evidence="2" id="KW-0378">Hydrolase</keyword>
<dbReference type="EMBL" id="JALKII010000001">
    <property type="protein sequence ID" value="MCK0536334.1"/>
    <property type="molecule type" value="Genomic_DNA"/>
</dbReference>
<dbReference type="Proteomes" id="UP001165524">
    <property type="component" value="Unassembled WGS sequence"/>
</dbReference>
<feature type="domain" description="AB hydrolase-1" evidence="1">
    <location>
        <begin position="7"/>
        <end position="245"/>
    </location>
</feature>
<accession>A0ABT0E3F1</accession>
<comment type="caution">
    <text evidence="2">The sequence shown here is derived from an EMBL/GenBank/DDBJ whole genome shotgun (WGS) entry which is preliminary data.</text>
</comment>
<dbReference type="InterPro" id="IPR029058">
    <property type="entry name" value="AB_hydrolase_fold"/>
</dbReference>
<dbReference type="RefSeq" id="WP_246947447.1">
    <property type="nucleotide sequence ID" value="NZ_JALKII010000001.1"/>
</dbReference>
<reference evidence="2" key="1">
    <citation type="submission" date="2022-04" db="EMBL/GenBank/DDBJ databases">
        <title>Alcanivorax sp. CY1518 draft genome sequence.</title>
        <authorList>
            <person name="Zhao G."/>
            <person name="An M."/>
        </authorList>
    </citation>
    <scope>NUCLEOTIDE SEQUENCE</scope>
    <source>
        <strain evidence="2">CY1518</strain>
    </source>
</reference>
<dbReference type="SUPFAM" id="SSF53474">
    <property type="entry name" value="alpha/beta-Hydrolases"/>
    <property type="match status" value="1"/>
</dbReference>
<dbReference type="PANTHER" id="PTHR43194">
    <property type="entry name" value="HYDROLASE ALPHA/BETA FOLD FAMILY"/>
    <property type="match status" value="1"/>
</dbReference>
<sequence>MSETWILLRGLVRQSRHWDDFPTMLAEARPQARVHALDLPGNGSLYREPSPDTVEGMVDALRGQAAAQGLEPPYHLMALSLGGMMAVNWLSRYPEDIAAAVLINTSAAGFNPFWQRLRATNYLALLRHLAFTRNPLPREEAILRLTCNLLAADEERAIALRWAALAHEAPTSRSNALRQLRAAIRFRAPAQLPASVPVLLASGAGDRLVHPACSVTLSGAWRCALRVHPHAGHDLALDAPRWLAATVTDWVEHLNSQVSLAPGCATVPAS</sequence>
<evidence type="ECO:0000313" key="2">
    <source>
        <dbReference type="EMBL" id="MCK0536334.1"/>
    </source>
</evidence>
<dbReference type="GO" id="GO:0016787">
    <property type="term" value="F:hydrolase activity"/>
    <property type="evidence" value="ECO:0007669"/>
    <property type="project" value="UniProtKB-KW"/>
</dbReference>
<name>A0ABT0E3F1_9GAMM</name>
<evidence type="ECO:0000313" key="3">
    <source>
        <dbReference type="Proteomes" id="UP001165524"/>
    </source>
</evidence>
<dbReference type="InterPro" id="IPR050228">
    <property type="entry name" value="Carboxylesterase_BioH"/>
</dbReference>
<keyword evidence="3" id="KW-1185">Reference proteome</keyword>
<evidence type="ECO:0000259" key="1">
    <source>
        <dbReference type="Pfam" id="PF12697"/>
    </source>
</evidence>
<proteinExistence type="predicted"/>
<gene>
    <name evidence="2" type="ORF">MU846_01270</name>
</gene>
<dbReference type="Pfam" id="PF12697">
    <property type="entry name" value="Abhydrolase_6"/>
    <property type="match status" value="1"/>
</dbReference>
<protein>
    <submittedName>
        <fullName evidence="2">Alpha/beta fold hydrolase</fullName>
    </submittedName>
</protein>
<dbReference type="PANTHER" id="PTHR43194:SF5">
    <property type="entry name" value="PIMELOYL-[ACYL-CARRIER PROTEIN] METHYL ESTER ESTERASE"/>
    <property type="match status" value="1"/>
</dbReference>
<dbReference type="Gene3D" id="3.40.50.1820">
    <property type="entry name" value="alpha/beta hydrolase"/>
    <property type="match status" value="1"/>
</dbReference>
<dbReference type="InterPro" id="IPR000073">
    <property type="entry name" value="AB_hydrolase_1"/>
</dbReference>
<organism evidence="2 3">
    <name type="scientific">Alcanivorax quisquiliarum</name>
    <dbReference type="NCBI Taxonomy" id="2933565"/>
    <lineage>
        <taxon>Bacteria</taxon>
        <taxon>Pseudomonadati</taxon>
        <taxon>Pseudomonadota</taxon>
        <taxon>Gammaproteobacteria</taxon>
        <taxon>Oceanospirillales</taxon>
        <taxon>Alcanivoracaceae</taxon>
        <taxon>Alcanivorax</taxon>
    </lineage>
</organism>